<evidence type="ECO:0000313" key="3">
    <source>
        <dbReference type="Proteomes" id="UP000478052"/>
    </source>
</evidence>
<comment type="caution">
    <text evidence="2">The sequence shown here is derived from an EMBL/GenBank/DDBJ whole genome shotgun (WGS) entry which is preliminary data.</text>
</comment>
<protein>
    <submittedName>
        <fullName evidence="2">Ubiquitin-protein ligase E3B</fullName>
    </submittedName>
</protein>
<keyword evidence="2" id="KW-0436">Ligase</keyword>
<proteinExistence type="predicted"/>
<reference evidence="2 3" key="1">
    <citation type="submission" date="2019-08" db="EMBL/GenBank/DDBJ databases">
        <title>Whole genome of Aphis craccivora.</title>
        <authorList>
            <person name="Voronova N.V."/>
            <person name="Shulinski R.S."/>
            <person name="Bandarenka Y.V."/>
            <person name="Zhorov D.G."/>
            <person name="Warner D."/>
        </authorList>
    </citation>
    <scope>NUCLEOTIDE SEQUENCE [LARGE SCALE GENOMIC DNA]</scope>
    <source>
        <strain evidence="2">180601</strain>
        <tissue evidence="2">Whole Body</tissue>
    </source>
</reference>
<gene>
    <name evidence="2" type="ORF">FWK35_00033288</name>
</gene>
<feature type="region of interest" description="Disordered" evidence="1">
    <location>
        <begin position="1"/>
        <end position="36"/>
    </location>
</feature>
<feature type="compositionally biased region" description="Basic and acidic residues" evidence="1">
    <location>
        <begin position="8"/>
        <end position="26"/>
    </location>
</feature>
<dbReference type="GO" id="GO:0016874">
    <property type="term" value="F:ligase activity"/>
    <property type="evidence" value="ECO:0007669"/>
    <property type="project" value="UniProtKB-KW"/>
</dbReference>
<dbReference type="EMBL" id="VUJU01009690">
    <property type="protein sequence ID" value="KAF0718321.1"/>
    <property type="molecule type" value="Genomic_DNA"/>
</dbReference>
<dbReference type="OrthoDB" id="6642726at2759"/>
<sequence length="159" mass="18428">MNTTGKYEQLKKKAEEARRKACKTEEVDANGLASIRPTKIISPADEAERKRNKEKHLAIIRWVTEVNAARQQPTADWKTPVDWRMVTEKTVHKYIPFNQKNIQLSEAVRYVTEHLAKHGRPKNKKTEVGEDTPLWYLSRNQIRKALYKASITCAREATN</sequence>
<keyword evidence="3" id="KW-1185">Reference proteome</keyword>
<evidence type="ECO:0000256" key="1">
    <source>
        <dbReference type="SAM" id="MobiDB-lite"/>
    </source>
</evidence>
<organism evidence="2 3">
    <name type="scientific">Aphis craccivora</name>
    <name type="common">Cowpea aphid</name>
    <dbReference type="NCBI Taxonomy" id="307492"/>
    <lineage>
        <taxon>Eukaryota</taxon>
        <taxon>Metazoa</taxon>
        <taxon>Ecdysozoa</taxon>
        <taxon>Arthropoda</taxon>
        <taxon>Hexapoda</taxon>
        <taxon>Insecta</taxon>
        <taxon>Pterygota</taxon>
        <taxon>Neoptera</taxon>
        <taxon>Paraneoptera</taxon>
        <taxon>Hemiptera</taxon>
        <taxon>Sternorrhyncha</taxon>
        <taxon>Aphidomorpha</taxon>
        <taxon>Aphidoidea</taxon>
        <taxon>Aphididae</taxon>
        <taxon>Aphidini</taxon>
        <taxon>Aphis</taxon>
        <taxon>Aphis</taxon>
    </lineage>
</organism>
<accession>A0A6G0W3Q1</accession>
<name>A0A6G0W3Q1_APHCR</name>
<dbReference type="Proteomes" id="UP000478052">
    <property type="component" value="Unassembled WGS sequence"/>
</dbReference>
<dbReference type="AlphaFoldDB" id="A0A6G0W3Q1"/>
<evidence type="ECO:0000313" key="2">
    <source>
        <dbReference type="EMBL" id="KAF0718321.1"/>
    </source>
</evidence>